<organism evidence="14 15">
    <name type="scientific">Capsaspora owczarzaki (strain ATCC 30864)</name>
    <dbReference type="NCBI Taxonomy" id="595528"/>
    <lineage>
        <taxon>Eukaryota</taxon>
        <taxon>Filasterea</taxon>
        <taxon>Capsaspora</taxon>
    </lineage>
</organism>
<dbReference type="CDD" id="cd21223">
    <property type="entry name" value="CH_ASPM_rpt1"/>
    <property type="match status" value="1"/>
</dbReference>
<dbReference type="PROSITE" id="PS50021">
    <property type="entry name" value="CH"/>
    <property type="match status" value="2"/>
</dbReference>
<dbReference type="PhylomeDB" id="A0A0D2WY01"/>
<evidence type="ECO:0000313" key="14">
    <source>
        <dbReference type="EMBL" id="KJE98230.1"/>
    </source>
</evidence>
<dbReference type="SUPFAM" id="SSF48371">
    <property type="entry name" value="ARM repeat"/>
    <property type="match status" value="1"/>
</dbReference>
<keyword evidence="7" id="KW-0498">Mitosis</keyword>
<evidence type="ECO:0000256" key="1">
    <source>
        <dbReference type="ARBA" id="ARBA00004123"/>
    </source>
</evidence>
<dbReference type="eggNOG" id="KOG0165">
    <property type="taxonomic scope" value="Eukaryota"/>
</dbReference>
<evidence type="ECO:0000256" key="11">
    <source>
        <dbReference type="ARBA" id="ARBA00023306"/>
    </source>
</evidence>
<keyword evidence="5" id="KW-0132">Cell division</keyword>
<evidence type="ECO:0000256" key="6">
    <source>
        <dbReference type="ARBA" id="ARBA00022737"/>
    </source>
</evidence>
<gene>
    <name evidence="14" type="ORF">CAOG_008226</name>
</gene>
<dbReference type="Pfam" id="PF15780">
    <property type="entry name" value="ASH"/>
    <property type="match status" value="1"/>
</dbReference>
<evidence type="ECO:0000256" key="7">
    <source>
        <dbReference type="ARBA" id="ARBA00022776"/>
    </source>
</evidence>
<feature type="domain" description="Calponin-homology (CH)" evidence="13">
    <location>
        <begin position="733"/>
        <end position="894"/>
    </location>
</feature>
<dbReference type="OrthoDB" id="2148418at2759"/>
<evidence type="ECO:0000256" key="5">
    <source>
        <dbReference type="ARBA" id="ARBA00022618"/>
    </source>
</evidence>
<evidence type="ECO:0000259" key="13">
    <source>
        <dbReference type="PROSITE" id="PS50021"/>
    </source>
</evidence>
<evidence type="ECO:0000256" key="4">
    <source>
        <dbReference type="ARBA" id="ARBA00022553"/>
    </source>
</evidence>
<dbReference type="InterPro" id="IPR051185">
    <property type="entry name" value="ASPM"/>
</dbReference>
<keyword evidence="9" id="KW-0175">Coiled coil</keyword>
<dbReference type="GO" id="GO:0005634">
    <property type="term" value="C:nucleus"/>
    <property type="evidence" value="ECO:0007669"/>
    <property type="project" value="UniProtKB-SubCell"/>
</dbReference>
<evidence type="ECO:0000313" key="15">
    <source>
        <dbReference type="Proteomes" id="UP000008743"/>
    </source>
</evidence>
<name>A0A0D2WY01_CAPO3</name>
<evidence type="ECO:0000256" key="9">
    <source>
        <dbReference type="ARBA" id="ARBA00023054"/>
    </source>
</evidence>
<proteinExistence type="predicted"/>
<evidence type="ECO:0000256" key="3">
    <source>
        <dbReference type="ARBA" id="ARBA00022490"/>
    </source>
</evidence>
<dbReference type="RefSeq" id="XP_004342481.1">
    <property type="nucleotide sequence ID" value="XM_004342432.2"/>
</dbReference>
<keyword evidence="4" id="KW-0597">Phosphoprotein</keyword>
<keyword evidence="10" id="KW-0539">Nucleus</keyword>
<dbReference type="GO" id="GO:0051301">
    <property type="term" value="P:cell division"/>
    <property type="evidence" value="ECO:0007669"/>
    <property type="project" value="UniProtKB-KW"/>
</dbReference>
<feature type="region of interest" description="Disordered" evidence="12">
    <location>
        <begin position="792"/>
        <end position="813"/>
    </location>
</feature>
<dbReference type="InterPro" id="IPR036872">
    <property type="entry name" value="CH_dom_sf"/>
</dbReference>
<dbReference type="SMART" id="SM00033">
    <property type="entry name" value="CH"/>
    <property type="match status" value="1"/>
</dbReference>
<dbReference type="InterPro" id="IPR016024">
    <property type="entry name" value="ARM-type_fold"/>
</dbReference>
<feature type="domain" description="Calponin-homology (CH)" evidence="13">
    <location>
        <begin position="580"/>
        <end position="696"/>
    </location>
</feature>
<dbReference type="PROSITE" id="PS50096">
    <property type="entry name" value="IQ"/>
    <property type="match status" value="5"/>
</dbReference>
<dbReference type="STRING" id="595528.A0A0D2WY01"/>
<reference evidence="15" key="1">
    <citation type="submission" date="2011-02" db="EMBL/GenBank/DDBJ databases">
        <title>The Genome Sequence of Capsaspora owczarzaki ATCC 30864.</title>
        <authorList>
            <person name="Russ C."/>
            <person name="Cuomo C."/>
            <person name="Burger G."/>
            <person name="Gray M.W."/>
            <person name="Holland P.W.H."/>
            <person name="King N."/>
            <person name="Lang F.B.F."/>
            <person name="Roger A.J."/>
            <person name="Ruiz-Trillo I."/>
            <person name="Young S.K."/>
            <person name="Zeng Q."/>
            <person name="Gargeya S."/>
            <person name="Alvarado L."/>
            <person name="Berlin A."/>
            <person name="Chapman S.B."/>
            <person name="Chen Z."/>
            <person name="Freedman E."/>
            <person name="Gellesch M."/>
            <person name="Goldberg J."/>
            <person name="Griggs A."/>
            <person name="Gujja S."/>
            <person name="Heilman E."/>
            <person name="Heiman D."/>
            <person name="Howarth C."/>
            <person name="Mehta T."/>
            <person name="Neiman D."/>
            <person name="Pearson M."/>
            <person name="Roberts A."/>
            <person name="Saif S."/>
            <person name="Shea T."/>
            <person name="Shenoy N."/>
            <person name="Sisk P."/>
            <person name="Stolte C."/>
            <person name="Sykes S."/>
            <person name="White J."/>
            <person name="Yandava C."/>
            <person name="Haas B."/>
            <person name="Nusbaum C."/>
            <person name="Birren B."/>
        </authorList>
    </citation>
    <scope>NUCLEOTIDE SEQUENCE</scope>
    <source>
        <strain evidence="15">ATCC 30864</strain>
    </source>
</reference>
<dbReference type="Gene3D" id="1.20.5.190">
    <property type="match status" value="1"/>
</dbReference>
<comment type="subcellular location">
    <subcellularLocation>
        <location evidence="2">Cytoplasm</location>
    </subcellularLocation>
    <subcellularLocation>
        <location evidence="1">Nucleus</location>
    </subcellularLocation>
</comment>
<keyword evidence="11" id="KW-0131">Cell cycle</keyword>
<keyword evidence="3" id="KW-0963">Cytoplasm</keyword>
<evidence type="ECO:0000256" key="10">
    <source>
        <dbReference type="ARBA" id="ARBA00023242"/>
    </source>
</evidence>
<sequence length="1684" mass="186692">MADMQHEPVFEVRKAAQPATAFPRFQSKSTATTTSSAAKSLAAGTRNNTNLSVFMSDGANAAGGVDAGLLPELDDGESALVSNENQTVSNETAFFCNPQPAATSASSNKASATIISAATLVLKPFASVPSLDFGEAQLGEVRSATLTLSNPSAELAKLTVKEIPVDAGFAWQGVSAGDVIEIAPKGTVTATLRWTPVPAKPAASTSTTSTNGKTNELASAPIIPIHQVIKLTWHKGHMELRVTLEGSYRTAKKPKALRPASQNAANMSQKPSFHANKAMLLRKAHAVKEQAMMAAKAAKKPVAGVAKSKLSFLKAASAAPLMPFAGRSASYDTHWMDKQERGFVKWLNFVLAPNTDLNIGTVLTLGESAPAAMLGNITSVAPRPFAARRALDQLRRRSCEIFQSEEVSHVLRRMEAAVDAGQIGVREHHRLLQDVGAADSIVNLLFQYNLPWLRVALETVFGRLLVLTGDVANDKMLLARCIRSRLLFDEAIAQEYTVPNVPNSFKDGFSQKMNAFTVKRLLAVVYLLDKSKQARIMKDDPCLFRSTFQLASSADKTALKASADLLEAFAHAHLTGAFNILRALSLIGFTVQHKQTYLDEFDFTTTNIAIDLRDGLRLARLTERLTNDFSLSAQLSAPATTKLHKTTNVDLSLKKLAQSGIALDIVRGDGVHANDIVDGHREKTLALLWKMIFQFQVELMIDEGKLRQEIATLRADQPIDEDCALDTGLYFSAPRLSLLLQWCQAVASHYNVAVRNFTTSFADGRVLCYLLHHYYPSLLPREAIRDVTTASAQHKLNDDEDESEEDGADDDSCITRTEQGGSMFVTFNPDLLQYASRSEKRRVDNEKQNFQVFEQKLHELGGVPLLLTSSDMTATMPQEKVVITFVSYLCTRLLEFSNENRAVSVIQSAWRQRKQREQARTVCAETLAAQRAEAARLQAEQLNLARILREEAAALAVKQTTAAVCIQSAIRGRQVRVKLEAQRQAAAQSAAMLAAQQAAEARRIRVFCTAFVLFTAATSIQRAFRAYQARLRLAAAKAATELQMQRELAEQKRCNVLCTGYVIFMAAVSIQRGYRAHVKRCHAIAAAELAAAQQLLAAVTLQRSYRAMQGRRKLAAAIDTARRQVAQQAAAEAKRCNIFVHGYVMFMAATKIQRAYRSFIVRREVSKNAAAEAKRCRVLLKGHAMFMASVQIQRAYRHCCQRRQIAAQAKRNARLCYAATLFMATVRAQRRMRARWLARQLCMEKRLALLARAASLFMATIRIQRTFRSVQLERQAAKEAQLFAKRCRVLTNVCHIQHSIMWTQRAYRVKLAMRAEARMQRLVFAAKLFFGAVCLQRRLRARHAARMTAKIAAARIARLVHAGKLFLATVRAQRMFRAILAARQAAAEMLAIKAEHDRIQRLRSAALWYLSAIRVQRAYRQHAARRALMRHTRAITKVQALWRGRAVRIASERTISQIRQRLMQATAQVQDDMRLGNRARSALEMLLTSKKTSMTLRACNNLDVVTQLSEACCETMVRAEGAVPILLSLISSCNRSPEHMEILTHALNILLHLVMLPSTVEAVFAEPNCVNTIAELLQMFRDKDDIFVKACQLLIHMCNNPARVAAVVKMTTIVQRIRTIQSIVQRKFKLEQRLKQSVPKLPAAIGSPASPRASRRLKQQCEQLSTVSSIDALVAMFDAATPKP</sequence>
<dbReference type="SUPFAM" id="SSF47576">
    <property type="entry name" value="Calponin-homology domain, CH-domain"/>
    <property type="match status" value="1"/>
</dbReference>
<dbReference type="InterPro" id="IPR031549">
    <property type="entry name" value="ASH"/>
</dbReference>
<dbReference type="CDD" id="cd21224">
    <property type="entry name" value="CH_ASPM_rpt2"/>
    <property type="match status" value="1"/>
</dbReference>
<dbReference type="InParanoid" id="A0A0D2WY01"/>
<dbReference type="InterPro" id="IPR000048">
    <property type="entry name" value="IQ_motif_EF-hand-BS"/>
</dbReference>
<accession>A0A0D2WY01</accession>
<keyword evidence="6" id="KW-0677">Repeat</keyword>
<dbReference type="GO" id="GO:0000922">
    <property type="term" value="C:spindle pole"/>
    <property type="evidence" value="ECO:0007669"/>
    <property type="project" value="TreeGrafter"/>
</dbReference>
<evidence type="ECO:0000256" key="12">
    <source>
        <dbReference type="SAM" id="MobiDB-lite"/>
    </source>
</evidence>
<dbReference type="Pfam" id="PF00307">
    <property type="entry name" value="CH"/>
    <property type="match status" value="1"/>
</dbReference>
<protein>
    <recommendedName>
        <fullName evidence="13">Calponin-homology (CH) domain-containing protein</fullName>
    </recommendedName>
</protein>
<evidence type="ECO:0000256" key="8">
    <source>
        <dbReference type="ARBA" id="ARBA00022860"/>
    </source>
</evidence>
<keyword evidence="8" id="KW-0112">Calmodulin-binding</keyword>
<dbReference type="GO" id="GO:0005516">
    <property type="term" value="F:calmodulin binding"/>
    <property type="evidence" value="ECO:0007669"/>
    <property type="project" value="UniProtKB-KW"/>
</dbReference>
<dbReference type="GO" id="GO:0051295">
    <property type="term" value="P:establishment of meiotic spindle localization"/>
    <property type="evidence" value="ECO:0007669"/>
    <property type="project" value="TreeGrafter"/>
</dbReference>
<evidence type="ECO:0000256" key="2">
    <source>
        <dbReference type="ARBA" id="ARBA00004496"/>
    </source>
</evidence>
<dbReference type="Proteomes" id="UP000008743">
    <property type="component" value="Unassembled WGS sequence"/>
</dbReference>
<dbReference type="SMART" id="SM00015">
    <property type="entry name" value="IQ"/>
    <property type="match status" value="7"/>
</dbReference>
<keyword evidence="15" id="KW-1185">Reference proteome</keyword>
<feature type="compositionally biased region" description="Acidic residues" evidence="12">
    <location>
        <begin position="798"/>
        <end position="812"/>
    </location>
</feature>
<dbReference type="GO" id="GO:0000278">
    <property type="term" value="P:mitotic cell cycle"/>
    <property type="evidence" value="ECO:0007669"/>
    <property type="project" value="TreeGrafter"/>
</dbReference>
<dbReference type="Gene3D" id="1.10.418.10">
    <property type="entry name" value="Calponin-like domain"/>
    <property type="match status" value="3"/>
</dbReference>
<dbReference type="InterPro" id="IPR001715">
    <property type="entry name" value="CH_dom"/>
</dbReference>
<dbReference type="PANTHER" id="PTHR22706">
    <property type="entry name" value="ASSEMBLY FACTOR FOR SPINDLE MICROTUBULES"/>
    <property type="match status" value="1"/>
</dbReference>
<dbReference type="OMA" id="YSQKCCE"/>
<dbReference type="PANTHER" id="PTHR22706:SF1">
    <property type="entry name" value="ASSEMBLY FACTOR FOR SPINDLE MICROTUBULES"/>
    <property type="match status" value="1"/>
</dbReference>
<dbReference type="GO" id="GO:0005737">
    <property type="term" value="C:cytoplasm"/>
    <property type="evidence" value="ECO:0007669"/>
    <property type="project" value="UniProtKB-SubCell"/>
</dbReference>
<dbReference type="GO" id="GO:0007051">
    <property type="term" value="P:spindle organization"/>
    <property type="evidence" value="ECO:0007669"/>
    <property type="project" value="TreeGrafter"/>
</dbReference>
<dbReference type="EMBL" id="KE346377">
    <property type="protein sequence ID" value="KJE98230.1"/>
    <property type="molecule type" value="Genomic_DNA"/>
</dbReference>